<evidence type="ECO:0000256" key="2">
    <source>
        <dbReference type="ARBA" id="ARBA00023284"/>
    </source>
</evidence>
<name>A0A5Z3BGY0_SALER</name>
<accession>A0A5Z3BGY0</accession>
<dbReference type="PANTHER" id="PTHR43110:SF1">
    <property type="entry name" value="THIOL PEROXIDASE"/>
    <property type="match status" value="1"/>
</dbReference>
<organism evidence="4">
    <name type="scientific">Salmonella enterica</name>
    <name type="common">Salmonella choleraesuis</name>
    <dbReference type="NCBI Taxonomy" id="28901"/>
    <lineage>
        <taxon>Bacteria</taxon>
        <taxon>Pseudomonadati</taxon>
        <taxon>Pseudomonadota</taxon>
        <taxon>Gammaproteobacteria</taxon>
        <taxon>Enterobacterales</taxon>
        <taxon>Enterobacteriaceae</taxon>
        <taxon>Salmonella</taxon>
    </lineage>
</organism>
<evidence type="ECO:0000313" key="4">
    <source>
        <dbReference type="EMBL" id="ECR6698037.1"/>
    </source>
</evidence>
<dbReference type="PANTHER" id="PTHR43110">
    <property type="entry name" value="THIOL PEROXIDASE"/>
    <property type="match status" value="1"/>
</dbReference>
<dbReference type="InterPro" id="IPR013740">
    <property type="entry name" value="Redoxin"/>
</dbReference>
<dbReference type="InterPro" id="IPR050455">
    <property type="entry name" value="Tpx_Peroxidase_subfamily"/>
</dbReference>
<evidence type="ECO:0000259" key="3">
    <source>
        <dbReference type="Pfam" id="PF08534"/>
    </source>
</evidence>
<dbReference type="Pfam" id="PF08534">
    <property type="entry name" value="Redoxin"/>
    <property type="match status" value="1"/>
</dbReference>
<dbReference type="SUPFAM" id="SSF52833">
    <property type="entry name" value="Thioredoxin-like"/>
    <property type="match status" value="1"/>
</dbReference>
<comment type="caution">
    <text evidence="4">The sequence shown here is derived from an EMBL/GenBank/DDBJ whole genome shotgun (WGS) entry which is preliminary data.</text>
</comment>
<keyword evidence="1" id="KW-1015">Disulfide bond</keyword>
<sequence length="170" mass="19071">MKIIKAKKYITLGKSFTVYFGETKLSLQKGDMRVGGMLPSSDDLVNTELSLQSFPLGVTKTIFTVPSLDTPVCEEQIKRLSVTLHEGQQTNQHLYFVVSVDTPFAQARFQKTNDIHPSIVFLSDFASHQFLKNSGLKINELSTFTRAIIECDKDNKILNVDISENITEVP</sequence>
<gene>
    <name evidence="4" type="ORF">F2A58_23105</name>
</gene>
<feature type="domain" description="Redoxin" evidence="3">
    <location>
        <begin position="46"/>
        <end position="167"/>
    </location>
</feature>
<evidence type="ECO:0000256" key="1">
    <source>
        <dbReference type="ARBA" id="ARBA00023157"/>
    </source>
</evidence>
<dbReference type="Gene3D" id="3.40.30.10">
    <property type="entry name" value="Glutaredoxin"/>
    <property type="match status" value="1"/>
</dbReference>
<protein>
    <submittedName>
        <fullName evidence="4">Redoxin family protein</fullName>
    </submittedName>
</protein>
<reference evidence="4" key="1">
    <citation type="submission" date="2019-09" db="EMBL/GenBank/DDBJ databases">
        <authorList>
            <consortium name="PulseNet: The National Subtyping Network for Foodborne Disease Surveillance"/>
            <person name="Tarr C.L."/>
            <person name="Trees E."/>
            <person name="Katz L.S."/>
            <person name="Carleton-Romer H.A."/>
            <person name="Stroika S."/>
            <person name="Kucerova Z."/>
            <person name="Roache K.F."/>
            <person name="Sabol A.L."/>
            <person name="Besser J."/>
            <person name="Gerner-Smidt P."/>
        </authorList>
    </citation>
    <scope>NUCLEOTIDE SEQUENCE</scope>
    <source>
        <strain evidence="4">PNUSAS096589</strain>
    </source>
</reference>
<dbReference type="InterPro" id="IPR036249">
    <property type="entry name" value="Thioredoxin-like_sf"/>
</dbReference>
<proteinExistence type="predicted"/>
<keyword evidence="2" id="KW-0676">Redox-active center</keyword>
<dbReference type="AlphaFoldDB" id="A0A5Z3BGY0"/>
<dbReference type="EMBL" id="AAKGZA010000043">
    <property type="protein sequence ID" value="ECR6698037.1"/>
    <property type="molecule type" value="Genomic_DNA"/>
</dbReference>
<dbReference type="GO" id="GO:0016491">
    <property type="term" value="F:oxidoreductase activity"/>
    <property type="evidence" value="ECO:0007669"/>
    <property type="project" value="InterPro"/>
</dbReference>